<dbReference type="GeneID" id="28976599"/>
<feature type="compositionally biased region" description="Basic and acidic residues" evidence="1">
    <location>
        <begin position="423"/>
        <end position="433"/>
    </location>
</feature>
<dbReference type="OrthoDB" id="2530422at2759"/>
<organism evidence="2 3">
    <name type="scientific">Rhodotorula graminis (strain WP1)</name>
    <dbReference type="NCBI Taxonomy" id="578459"/>
    <lineage>
        <taxon>Eukaryota</taxon>
        <taxon>Fungi</taxon>
        <taxon>Dikarya</taxon>
        <taxon>Basidiomycota</taxon>
        <taxon>Pucciniomycotina</taxon>
        <taxon>Microbotryomycetes</taxon>
        <taxon>Sporidiobolales</taxon>
        <taxon>Sporidiobolaceae</taxon>
        <taxon>Rhodotorula</taxon>
    </lineage>
</organism>
<name>A0A194S8P9_RHOGW</name>
<reference evidence="2 3" key="1">
    <citation type="journal article" date="2015" name="Front. Microbiol.">
        <title>Genome sequence of the plant growth promoting endophytic yeast Rhodotorula graminis WP1.</title>
        <authorList>
            <person name="Firrincieli A."/>
            <person name="Otillar R."/>
            <person name="Salamov A."/>
            <person name="Schmutz J."/>
            <person name="Khan Z."/>
            <person name="Redman R.S."/>
            <person name="Fleck N.D."/>
            <person name="Lindquist E."/>
            <person name="Grigoriev I.V."/>
            <person name="Doty S.L."/>
        </authorList>
    </citation>
    <scope>NUCLEOTIDE SEQUENCE [LARGE SCALE GENOMIC DNA]</scope>
    <source>
        <strain evidence="2 3">WP1</strain>
    </source>
</reference>
<feature type="region of interest" description="Disordered" evidence="1">
    <location>
        <begin position="416"/>
        <end position="514"/>
    </location>
</feature>
<protein>
    <submittedName>
        <fullName evidence="2">Uncharacterized protein</fullName>
    </submittedName>
</protein>
<feature type="compositionally biased region" description="Low complexity" evidence="1">
    <location>
        <begin position="436"/>
        <end position="450"/>
    </location>
</feature>
<gene>
    <name evidence="2" type="ORF">RHOBADRAFT_52058</name>
</gene>
<dbReference type="AlphaFoldDB" id="A0A194S8P9"/>
<evidence type="ECO:0000313" key="3">
    <source>
        <dbReference type="Proteomes" id="UP000053890"/>
    </source>
</evidence>
<dbReference type="RefSeq" id="XP_018273152.1">
    <property type="nucleotide sequence ID" value="XM_018416151.1"/>
</dbReference>
<feature type="compositionally biased region" description="Basic and acidic residues" evidence="1">
    <location>
        <begin position="462"/>
        <end position="474"/>
    </location>
</feature>
<evidence type="ECO:0000313" key="2">
    <source>
        <dbReference type="EMBL" id="KPV77103.1"/>
    </source>
</evidence>
<keyword evidence="3" id="KW-1185">Reference proteome</keyword>
<dbReference type="EMBL" id="KQ474075">
    <property type="protein sequence ID" value="KPV77103.1"/>
    <property type="molecule type" value="Genomic_DNA"/>
</dbReference>
<dbReference type="STRING" id="578459.A0A194S8P9"/>
<feature type="compositionally biased region" description="Gly residues" evidence="1">
    <location>
        <begin position="496"/>
        <end position="514"/>
    </location>
</feature>
<dbReference type="Proteomes" id="UP000053890">
    <property type="component" value="Unassembled WGS sequence"/>
</dbReference>
<evidence type="ECO:0000256" key="1">
    <source>
        <dbReference type="SAM" id="MobiDB-lite"/>
    </source>
</evidence>
<proteinExistence type="predicted"/>
<accession>A0A194S8P9</accession>
<sequence>MAEANAFLAYGITVTTESLLYAVAAWPRLQGPFAFLDLVALRKRKGQLAVATSQDMSQSAVEMVPLEIWGVVRHKLVDLELREAEFRQVECYLCESGRAPGVSAEKLKWSDVLSRCGVELFGFEGLEDSAARQAADIMLSVFGLALPFDVPIFRAAPDNYPPASHWSSPDTSMMISLPGPPSDEDDGLAMHAACGGDVCADGQVVVDVSFAIPAGAKQRFRRLVSTMHLDLVNVTDGFIANAGTRAASSGRAVRCKEREFEKVPLAKLEPRWKLSPASEQLNSMRRFLLATLFFALSLSVLAVPFPQAVDDGSGASTSSLSTSPADSSGCVSYDGDGFAANGRDRAGYDGDGLDQDGFGRNGFNVQGLNRDGLDKAGKLNGTYALDKDGYDSQGYNLAGRNKDGFNALGYDRDGYNAQGYDRNGYDKDDRDRNGNSCSSTSSDSSSANPSDLAALGIDLPDLSDKDGRAPDRHGGLCRRRAADGAGLGRRGRRGDGWGCGGRGARGGSDCGGEGEGLRLSSTLWPLLPSLLSLPLP</sequence>